<evidence type="ECO:0000259" key="2">
    <source>
        <dbReference type="Pfam" id="PF21522"/>
    </source>
</evidence>
<dbReference type="SUPFAM" id="SSF53067">
    <property type="entry name" value="Actin-like ATPase domain"/>
    <property type="match status" value="2"/>
</dbReference>
<dbReference type="Pfam" id="PF21522">
    <property type="entry name" value="MreB-like_C"/>
    <property type="match status" value="1"/>
</dbReference>
<protein>
    <submittedName>
        <fullName evidence="3">ParM/StbA family protein</fullName>
    </submittedName>
</protein>
<proteinExistence type="predicted"/>
<dbReference type="Pfam" id="PF17989">
    <property type="entry name" value="ALP_N"/>
    <property type="match status" value="1"/>
</dbReference>
<dbReference type="InterPro" id="IPR049067">
    <property type="entry name" value="MreB-like_C"/>
</dbReference>
<dbReference type="EMBL" id="DSAC01000070">
    <property type="protein sequence ID" value="HHO74148.1"/>
    <property type="molecule type" value="Genomic_DNA"/>
</dbReference>
<comment type="caution">
    <text evidence="3">The sequence shown here is derived from an EMBL/GenBank/DDBJ whole genome shotgun (WGS) entry which is preliminary data.</text>
</comment>
<name>A0A7C5WYP2_9AQUI</name>
<dbReference type="InterPro" id="IPR040607">
    <property type="entry name" value="ALP_N"/>
</dbReference>
<sequence>MRVLGIDIGFGQVKVVVENLALKFPSQIAQYLEGEVSDVPVVEHGGVQYVVGDEATAFRHKLSLSTVEMLIRYSPVLLKRALLEVGEGEYLVVSGLPPRFRYMGEEFSAALQTVEGVQKVLVVPQGVGVLEDVKDYVRSHGGALILDIGFNTVDYLSVRVKGGEVVKERGGTIEGLGVKSAVEIFRSLLPAEVGFLRNEPYVFLVPYFAKGRLTLAGKEVFLQEEKARASKLWTEQVYLRLQEEIGELIKSKPVFVVAGGGAYFLDRSLFEREVYIPVEPDFSNARGYYKLGVEYLRKRL</sequence>
<dbReference type="AlphaFoldDB" id="A0A7C5WYP2"/>
<gene>
    <name evidence="3" type="ORF">ENN04_05840</name>
</gene>
<organism evidence="3">
    <name type="scientific">Thermocrinis ruber</name>
    <dbReference type="NCBI Taxonomy" id="75906"/>
    <lineage>
        <taxon>Bacteria</taxon>
        <taxon>Pseudomonadati</taxon>
        <taxon>Aquificota</taxon>
        <taxon>Aquificia</taxon>
        <taxon>Aquificales</taxon>
        <taxon>Aquificaceae</taxon>
        <taxon>Thermocrinis</taxon>
    </lineage>
</organism>
<reference evidence="3" key="1">
    <citation type="journal article" date="2020" name="mSystems">
        <title>Genome- and Community-Level Interaction Insights into Carbon Utilization and Element Cycling Functions of Hydrothermarchaeota in Hydrothermal Sediment.</title>
        <authorList>
            <person name="Zhou Z."/>
            <person name="Liu Y."/>
            <person name="Xu W."/>
            <person name="Pan J."/>
            <person name="Luo Z.H."/>
            <person name="Li M."/>
        </authorList>
    </citation>
    <scope>NUCLEOTIDE SEQUENCE [LARGE SCALE GENOMIC DNA]</scope>
    <source>
        <strain evidence="3">SpSt-114</strain>
    </source>
</reference>
<evidence type="ECO:0000313" key="3">
    <source>
        <dbReference type="EMBL" id="HHO74148.1"/>
    </source>
</evidence>
<dbReference type="InterPro" id="IPR043129">
    <property type="entry name" value="ATPase_NBD"/>
</dbReference>
<dbReference type="Gene3D" id="3.30.420.40">
    <property type="match status" value="2"/>
</dbReference>
<feature type="domain" description="Actin homologue MreB-like C-terminal" evidence="2">
    <location>
        <begin position="145"/>
        <end position="269"/>
    </location>
</feature>
<feature type="domain" description="Actin-like protein N-terminal" evidence="1">
    <location>
        <begin position="5"/>
        <end position="115"/>
    </location>
</feature>
<evidence type="ECO:0000259" key="1">
    <source>
        <dbReference type="Pfam" id="PF17989"/>
    </source>
</evidence>
<accession>A0A7C5WYP2</accession>